<reference evidence="3 4" key="1">
    <citation type="submission" date="2019-03" db="EMBL/GenBank/DDBJ databases">
        <title>Genomic Encyclopedia of Type Strains, Phase IV (KMG-IV): sequencing the most valuable type-strain genomes for metagenomic binning, comparative biology and taxonomic classification.</title>
        <authorList>
            <person name="Goeker M."/>
        </authorList>
    </citation>
    <scope>NUCLEOTIDE SEQUENCE [LARGE SCALE GENOMIC DNA]</scope>
    <source>
        <strain evidence="3 4">DSM 103923</strain>
    </source>
</reference>
<dbReference type="InterPro" id="IPR023346">
    <property type="entry name" value="Lysozyme-like_dom_sf"/>
</dbReference>
<dbReference type="EMBL" id="SLZY01000006">
    <property type="protein sequence ID" value="TCS72147.1"/>
    <property type="molecule type" value="Genomic_DNA"/>
</dbReference>
<dbReference type="InterPro" id="IPR036365">
    <property type="entry name" value="PGBD-like_sf"/>
</dbReference>
<dbReference type="InterPro" id="IPR008258">
    <property type="entry name" value="Transglycosylase_SLT_dom_1"/>
</dbReference>
<dbReference type="SUPFAM" id="SSF53955">
    <property type="entry name" value="Lysozyme-like"/>
    <property type="match status" value="1"/>
</dbReference>
<dbReference type="AlphaFoldDB" id="A0A4R3JXZ8"/>
<feature type="domain" description="Peptidoglycan binding-like" evidence="2">
    <location>
        <begin position="21"/>
        <end position="74"/>
    </location>
</feature>
<evidence type="ECO:0000259" key="2">
    <source>
        <dbReference type="Pfam" id="PF01471"/>
    </source>
</evidence>
<gene>
    <name evidence="3" type="ORF">EDC61_10662</name>
</gene>
<feature type="domain" description="Transglycosylase SLT" evidence="1">
    <location>
        <begin position="172"/>
        <end position="245"/>
    </location>
</feature>
<name>A0A4R3JXZ8_9PROT</name>
<evidence type="ECO:0000313" key="4">
    <source>
        <dbReference type="Proteomes" id="UP000295135"/>
    </source>
</evidence>
<comment type="caution">
    <text evidence="3">The sequence shown here is derived from an EMBL/GenBank/DDBJ whole genome shotgun (WGS) entry which is preliminary data.</text>
</comment>
<dbReference type="InterPro" id="IPR036366">
    <property type="entry name" value="PGBDSf"/>
</dbReference>
<evidence type="ECO:0000259" key="1">
    <source>
        <dbReference type="Pfam" id="PF01464"/>
    </source>
</evidence>
<dbReference type="OrthoDB" id="1523598at2"/>
<sequence>MPHPTLRLFDGYPHTRPDLKSEVRELQTLLKQNGYAMKPDGLFGRGTEAAVMQFQSEHGLLDDGIAGPLTWARLLGEAAPAASDLPGTTYAANNPSLLAHLNEATKYRSSIETSARQYELPIALVGGLGSRESGWGLALKPAGPAGTGDFIKRRAPTAYRSGPLPPDGGGFGRGLMQIDFDAHAFARTGNWQDPTANIAYGCQVLAQNRSYLARKLQLAGQTLLQAALAAYNCGASNVAKAVQNRLDIDYYTAGRNYGRDTLDRAGFFAMHGW</sequence>
<dbReference type="RefSeq" id="WP_126463842.1">
    <property type="nucleotide sequence ID" value="NZ_AP018721.1"/>
</dbReference>
<accession>A0A4R3JXZ8</accession>
<dbReference type="Gene3D" id="1.10.101.10">
    <property type="entry name" value="PGBD-like superfamily/PGBD"/>
    <property type="match status" value="1"/>
</dbReference>
<protein>
    <submittedName>
        <fullName evidence="3">Transglycosylase-like protein with SLT domain</fullName>
    </submittedName>
</protein>
<dbReference type="Pfam" id="PF01464">
    <property type="entry name" value="SLT"/>
    <property type="match status" value="1"/>
</dbReference>
<dbReference type="InterPro" id="IPR002477">
    <property type="entry name" value="Peptidoglycan-bd-like"/>
</dbReference>
<evidence type="ECO:0000313" key="3">
    <source>
        <dbReference type="EMBL" id="TCS72147.1"/>
    </source>
</evidence>
<organism evidence="3 4">
    <name type="scientific">Sulfuritortus calidifontis</name>
    <dbReference type="NCBI Taxonomy" id="1914471"/>
    <lineage>
        <taxon>Bacteria</taxon>
        <taxon>Pseudomonadati</taxon>
        <taxon>Pseudomonadota</taxon>
        <taxon>Betaproteobacteria</taxon>
        <taxon>Nitrosomonadales</taxon>
        <taxon>Thiobacillaceae</taxon>
        <taxon>Sulfuritortus</taxon>
    </lineage>
</organism>
<dbReference type="Gene3D" id="1.10.530.10">
    <property type="match status" value="1"/>
</dbReference>
<dbReference type="Pfam" id="PF01471">
    <property type="entry name" value="PG_binding_1"/>
    <property type="match status" value="1"/>
</dbReference>
<keyword evidence="4" id="KW-1185">Reference proteome</keyword>
<dbReference type="SUPFAM" id="SSF47090">
    <property type="entry name" value="PGBD-like"/>
    <property type="match status" value="1"/>
</dbReference>
<dbReference type="Proteomes" id="UP000295135">
    <property type="component" value="Unassembled WGS sequence"/>
</dbReference>
<proteinExistence type="predicted"/>